<feature type="non-terminal residue" evidence="1">
    <location>
        <position position="404"/>
    </location>
</feature>
<gene>
    <name evidence="1" type="ORF">LTS18_006542</name>
</gene>
<name>A0ACC3DQL7_9PEZI</name>
<dbReference type="Proteomes" id="UP001186974">
    <property type="component" value="Unassembled WGS sequence"/>
</dbReference>
<reference evidence="1" key="1">
    <citation type="submission" date="2024-09" db="EMBL/GenBank/DDBJ databases">
        <title>Black Yeasts Isolated from many extreme environments.</title>
        <authorList>
            <person name="Coleine C."/>
            <person name="Stajich J.E."/>
            <person name="Selbmann L."/>
        </authorList>
    </citation>
    <scope>NUCLEOTIDE SEQUENCE</scope>
    <source>
        <strain evidence="1">CCFEE 5737</strain>
    </source>
</reference>
<proteinExistence type="predicted"/>
<accession>A0ACC3DQL7</accession>
<sequence length="404" mass="45129">MDESLALKFHFSNALPNDLSKPLFLRSRGIQGTLRAVNASVEDLSKVKLIVNLVDVQNSSSALNHPDDDDTLHFPFSFRFQEERQAGKAGCTHLPSSLQIGPCPSPHIQNYYRNAQASVRYQLQAYAYHDEELQATAFQTISLYDSIDEAPPPISLDHFPGEYIMQQQGTLRNKRLCSRGKLSVSASEPAPLSIRQNRVPLIGIPICLSLSPNTRNRSVSRPGTVELNISSHLRSTTTIAVARMRYTPTKQQIQRCPRTEETIADSRPHRQKMLLSDWRRASHHTPSSPPTPSSSLPEKKPVGSVWTANTTLWVPLLDDDAAPVPSFFTTYLARRYSVVVKAKVKGEGRATFRICVPLQILYAGVDPQHRPDDVVMGEGSDAVVSRLDEMIMRLEPEDVQPPIY</sequence>
<keyword evidence="2" id="KW-1185">Reference proteome</keyword>
<evidence type="ECO:0000313" key="1">
    <source>
        <dbReference type="EMBL" id="KAK3078821.1"/>
    </source>
</evidence>
<comment type="caution">
    <text evidence="1">The sequence shown here is derived from an EMBL/GenBank/DDBJ whole genome shotgun (WGS) entry which is preliminary data.</text>
</comment>
<organism evidence="1 2">
    <name type="scientific">Coniosporium uncinatum</name>
    <dbReference type="NCBI Taxonomy" id="93489"/>
    <lineage>
        <taxon>Eukaryota</taxon>
        <taxon>Fungi</taxon>
        <taxon>Dikarya</taxon>
        <taxon>Ascomycota</taxon>
        <taxon>Pezizomycotina</taxon>
        <taxon>Dothideomycetes</taxon>
        <taxon>Dothideomycetes incertae sedis</taxon>
        <taxon>Coniosporium</taxon>
    </lineage>
</organism>
<protein>
    <submittedName>
        <fullName evidence="1">Uncharacterized protein</fullName>
    </submittedName>
</protein>
<dbReference type="EMBL" id="JAWDJW010001590">
    <property type="protein sequence ID" value="KAK3078821.1"/>
    <property type="molecule type" value="Genomic_DNA"/>
</dbReference>
<evidence type="ECO:0000313" key="2">
    <source>
        <dbReference type="Proteomes" id="UP001186974"/>
    </source>
</evidence>